<comment type="caution">
    <text evidence="2">The sequence shown here is derived from an EMBL/GenBank/DDBJ whole genome shotgun (WGS) entry which is preliminary data.</text>
</comment>
<feature type="chain" id="PRO_5043383696" description="Secreted protein" evidence="1">
    <location>
        <begin position="30"/>
        <end position="143"/>
    </location>
</feature>
<keyword evidence="3" id="KW-1185">Reference proteome</keyword>
<keyword evidence="1" id="KW-0732">Signal</keyword>
<evidence type="ECO:0000256" key="1">
    <source>
        <dbReference type="SAM" id="SignalP"/>
    </source>
</evidence>
<dbReference type="Proteomes" id="UP000693946">
    <property type="component" value="Linkage Group LG5"/>
</dbReference>
<sequence>MAPEQKQKQTRRRLFPVFFLLFLSQLVQTRTECDQITKRTSQRHADHAHIIIRTETIAGSRSSTQGHKLYVYKLKVRKLYVHKLKVRKLYIHKMKVRELYVYKLKVRKLYVHKLNVCKLYIHKMKVRKLARQDRVTVINSQRQ</sequence>
<evidence type="ECO:0008006" key="4">
    <source>
        <dbReference type="Google" id="ProtNLM"/>
    </source>
</evidence>
<accession>A0AAV6QBB4</accession>
<dbReference type="AlphaFoldDB" id="A0AAV6QBB4"/>
<dbReference type="EMBL" id="JAGKHQ010000017">
    <property type="protein sequence ID" value="KAG7489068.1"/>
    <property type="molecule type" value="Genomic_DNA"/>
</dbReference>
<protein>
    <recommendedName>
        <fullName evidence="4">Secreted protein</fullName>
    </recommendedName>
</protein>
<gene>
    <name evidence="2" type="ORF">JOB18_003992</name>
</gene>
<evidence type="ECO:0000313" key="3">
    <source>
        <dbReference type="Proteomes" id="UP000693946"/>
    </source>
</evidence>
<feature type="signal peptide" evidence="1">
    <location>
        <begin position="1"/>
        <end position="29"/>
    </location>
</feature>
<proteinExistence type="predicted"/>
<reference evidence="2 3" key="1">
    <citation type="journal article" date="2021" name="Sci. Rep.">
        <title>Chromosome anchoring in Senegalese sole (Solea senegalensis) reveals sex-associated markers and genome rearrangements in flatfish.</title>
        <authorList>
            <person name="Guerrero-Cozar I."/>
            <person name="Gomez-Garrido J."/>
            <person name="Berbel C."/>
            <person name="Martinez-Blanch J.F."/>
            <person name="Alioto T."/>
            <person name="Claros M.G."/>
            <person name="Gagnaire P.A."/>
            <person name="Manchado M."/>
        </authorList>
    </citation>
    <scope>NUCLEOTIDE SEQUENCE [LARGE SCALE GENOMIC DNA]</scope>
    <source>
        <strain evidence="2">Sse05_10M</strain>
    </source>
</reference>
<organism evidence="2 3">
    <name type="scientific">Solea senegalensis</name>
    <name type="common">Senegalese sole</name>
    <dbReference type="NCBI Taxonomy" id="28829"/>
    <lineage>
        <taxon>Eukaryota</taxon>
        <taxon>Metazoa</taxon>
        <taxon>Chordata</taxon>
        <taxon>Craniata</taxon>
        <taxon>Vertebrata</taxon>
        <taxon>Euteleostomi</taxon>
        <taxon>Actinopterygii</taxon>
        <taxon>Neopterygii</taxon>
        <taxon>Teleostei</taxon>
        <taxon>Neoteleostei</taxon>
        <taxon>Acanthomorphata</taxon>
        <taxon>Carangaria</taxon>
        <taxon>Pleuronectiformes</taxon>
        <taxon>Pleuronectoidei</taxon>
        <taxon>Soleidae</taxon>
        <taxon>Solea</taxon>
    </lineage>
</organism>
<evidence type="ECO:0000313" key="2">
    <source>
        <dbReference type="EMBL" id="KAG7489068.1"/>
    </source>
</evidence>
<name>A0AAV6QBB4_SOLSE</name>